<evidence type="ECO:0000313" key="2">
    <source>
        <dbReference type="Proteomes" id="UP001054902"/>
    </source>
</evidence>
<dbReference type="Proteomes" id="UP001054902">
    <property type="component" value="Unassembled WGS sequence"/>
</dbReference>
<protein>
    <submittedName>
        <fullName evidence="1">Uncharacterized protein</fullName>
    </submittedName>
</protein>
<proteinExistence type="predicted"/>
<evidence type="ECO:0000313" key="1">
    <source>
        <dbReference type="EMBL" id="GFH61409.1"/>
    </source>
</evidence>
<sequence>MTTPFVARRRNAVYYSKSSSCLPNPKLSDSRRNCSFGSSRSIQRRNATCSSSTDTVKSSNKVKNVYSNAIHMSNPSDLQVIFDVNGQPMLGYKGTINMVERIQAYTVSRDFSNWNISPTHRSILVNSILDDLLSQNFTFNERVDAGLFNPLSERQAFRRINRALKSFEQPSKKTVRRSSFARSA</sequence>
<dbReference type="AlphaFoldDB" id="A0AAD3DEY3"/>
<keyword evidence="2" id="KW-1185">Reference proteome</keyword>
<gene>
    <name evidence="1" type="ORF">CTEN210_17885</name>
</gene>
<accession>A0AAD3DEY3</accession>
<name>A0AAD3DEY3_9STRA</name>
<dbReference type="EMBL" id="BLLK01000074">
    <property type="protein sequence ID" value="GFH61409.1"/>
    <property type="molecule type" value="Genomic_DNA"/>
</dbReference>
<comment type="caution">
    <text evidence="1">The sequence shown here is derived from an EMBL/GenBank/DDBJ whole genome shotgun (WGS) entry which is preliminary data.</text>
</comment>
<reference evidence="1 2" key="1">
    <citation type="journal article" date="2021" name="Sci. Rep.">
        <title>The genome of the diatom Chaetoceros tenuissimus carries an ancient integrated fragment of an extant virus.</title>
        <authorList>
            <person name="Hongo Y."/>
            <person name="Kimura K."/>
            <person name="Takaki Y."/>
            <person name="Yoshida Y."/>
            <person name="Baba S."/>
            <person name="Kobayashi G."/>
            <person name="Nagasaki K."/>
            <person name="Hano T."/>
            <person name="Tomaru Y."/>
        </authorList>
    </citation>
    <scope>NUCLEOTIDE SEQUENCE [LARGE SCALE GENOMIC DNA]</scope>
    <source>
        <strain evidence="1 2">NIES-3715</strain>
    </source>
</reference>
<organism evidence="1 2">
    <name type="scientific">Chaetoceros tenuissimus</name>
    <dbReference type="NCBI Taxonomy" id="426638"/>
    <lineage>
        <taxon>Eukaryota</taxon>
        <taxon>Sar</taxon>
        <taxon>Stramenopiles</taxon>
        <taxon>Ochrophyta</taxon>
        <taxon>Bacillariophyta</taxon>
        <taxon>Coscinodiscophyceae</taxon>
        <taxon>Chaetocerotophycidae</taxon>
        <taxon>Chaetocerotales</taxon>
        <taxon>Chaetocerotaceae</taxon>
        <taxon>Chaetoceros</taxon>
    </lineage>
</organism>